<reference evidence="1 2" key="1">
    <citation type="journal article" date="2018" name="Sci. Rep.">
        <title>Genomic signatures of local adaptation to the degree of environmental predictability in rotifers.</title>
        <authorList>
            <person name="Franch-Gras L."/>
            <person name="Hahn C."/>
            <person name="Garcia-Roger E.M."/>
            <person name="Carmona M.J."/>
            <person name="Serra M."/>
            <person name="Gomez A."/>
        </authorList>
    </citation>
    <scope>NUCLEOTIDE SEQUENCE [LARGE SCALE GENOMIC DNA]</scope>
    <source>
        <strain evidence="1">HYR1</strain>
    </source>
</reference>
<name>A0A3M7SQE0_BRAPC</name>
<keyword evidence="1" id="KW-0378">Hydrolase</keyword>
<protein>
    <submittedName>
        <fullName evidence="1">Helicase carboxy-terminal domain</fullName>
    </submittedName>
</protein>
<sequence>MTIVSRYLYHLQTPYANIYLSQRDYDEFKEMFELFELQKQIFYGTFNKNKDREQVLLIDEVDVFFNEDFLGNFYIPLAKLRHQSISQLLNKIWQERHQIDLEKLEEKVEFKECQRAFSNWMDLLNECFKDVLADLKTFESHQYKVTNDKISYMEHVSGTLKNLSQSQIDVIKKLYDISKFIYIPSIYGKGKLNFGNESDTIVTSKDDYFIRIREELDKRMNGTVNPETLSDFYKSPQMEGYVLDDRVNILNEDATTNGKITLLTRSFGHGIDFICNNKSILNNEDLEKFFGTSYKADLESLINNRSVYETTNQKRKDFFNIYTQTIQKSIDQALSDHEQSKEFQENLRNSKFNLVKSFLIKQNLGATMTKSRSKTMVLMNATGSMSHLLNQVKNTICTMFDRAIEILKEHEISSDSFEIQLATFEWEKKPLNLRNFMNNIKANDGVDYPEAIEIGLLHVNQEIKRFNSEDRVSQLLGVTIDNKLTFLQHINSKLSNSYYFCVQRLLNIRPNIHGNDDFSTLNIKLNKFNIDCFQHRIIKRLAHFVHKIVNLKTSPVDLKESNIKGEMLRIISSTQINK</sequence>
<keyword evidence="2" id="KW-1185">Reference proteome</keyword>
<organism evidence="1 2">
    <name type="scientific">Brachionus plicatilis</name>
    <name type="common">Marine rotifer</name>
    <name type="synonym">Brachionus muelleri</name>
    <dbReference type="NCBI Taxonomy" id="10195"/>
    <lineage>
        <taxon>Eukaryota</taxon>
        <taxon>Metazoa</taxon>
        <taxon>Spiralia</taxon>
        <taxon>Gnathifera</taxon>
        <taxon>Rotifera</taxon>
        <taxon>Eurotatoria</taxon>
        <taxon>Monogononta</taxon>
        <taxon>Pseudotrocha</taxon>
        <taxon>Ploima</taxon>
        <taxon>Brachionidae</taxon>
        <taxon>Brachionus</taxon>
    </lineage>
</organism>
<evidence type="ECO:0000313" key="1">
    <source>
        <dbReference type="EMBL" id="RNA38081.1"/>
    </source>
</evidence>
<comment type="caution">
    <text evidence="1">The sequence shown here is derived from an EMBL/GenBank/DDBJ whole genome shotgun (WGS) entry which is preliminary data.</text>
</comment>
<keyword evidence="1" id="KW-0347">Helicase</keyword>
<dbReference type="OrthoDB" id="7614088at2759"/>
<dbReference type="Proteomes" id="UP000276133">
    <property type="component" value="Unassembled WGS sequence"/>
</dbReference>
<dbReference type="GO" id="GO:0004386">
    <property type="term" value="F:helicase activity"/>
    <property type="evidence" value="ECO:0007669"/>
    <property type="project" value="UniProtKB-KW"/>
</dbReference>
<proteinExistence type="predicted"/>
<dbReference type="AlphaFoldDB" id="A0A3M7SQE0"/>
<evidence type="ECO:0000313" key="2">
    <source>
        <dbReference type="Proteomes" id="UP000276133"/>
    </source>
</evidence>
<accession>A0A3M7SQE0</accession>
<gene>
    <name evidence="1" type="ORF">BpHYR1_044705</name>
</gene>
<dbReference type="EMBL" id="REGN01000927">
    <property type="protein sequence ID" value="RNA38081.1"/>
    <property type="molecule type" value="Genomic_DNA"/>
</dbReference>
<keyword evidence="1" id="KW-0067">ATP-binding</keyword>
<keyword evidence="1" id="KW-0547">Nucleotide-binding</keyword>